<dbReference type="InterPro" id="IPR050821">
    <property type="entry name" value="Cytosolic_carboxypeptidase"/>
</dbReference>
<dbReference type="Pfam" id="PF25057">
    <property type="entry name" value="CUT_N"/>
    <property type="match status" value="1"/>
</dbReference>
<feature type="domain" description="Peptidase M14" evidence="5">
    <location>
        <begin position="144"/>
        <end position="407"/>
    </location>
</feature>
<dbReference type="STRING" id="6265.A0A0B2W4P0"/>
<dbReference type="SUPFAM" id="SSF53187">
    <property type="entry name" value="Zn-dependent exopeptidases"/>
    <property type="match status" value="1"/>
</dbReference>
<keyword evidence="7" id="KW-1185">Reference proteome</keyword>
<organism evidence="6 7">
    <name type="scientific">Toxocara canis</name>
    <name type="common">Canine roundworm</name>
    <dbReference type="NCBI Taxonomy" id="6265"/>
    <lineage>
        <taxon>Eukaryota</taxon>
        <taxon>Metazoa</taxon>
        <taxon>Ecdysozoa</taxon>
        <taxon>Nematoda</taxon>
        <taxon>Chromadorea</taxon>
        <taxon>Rhabditida</taxon>
        <taxon>Spirurina</taxon>
        <taxon>Ascaridomorpha</taxon>
        <taxon>Ascaridoidea</taxon>
        <taxon>Toxocaridae</taxon>
        <taxon>Toxocara</taxon>
    </lineage>
</organism>
<dbReference type="GO" id="GO:0006508">
    <property type="term" value="P:proteolysis"/>
    <property type="evidence" value="ECO:0007669"/>
    <property type="project" value="InterPro"/>
</dbReference>
<dbReference type="PROSITE" id="PS51034">
    <property type="entry name" value="ZP_2"/>
    <property type="match status" value="1"/>
</dbReference>
<dbReference type="SMART" id="SM00241">
    <property type="entry name" value="ZP"/>
    <property type="match status" value="1"/>
</dbReference>
<dbReference type="InterPro" id="IPR040626">
    <property type="entry name" value="Pepdidase_M14_N"/>
</dbReference>
<dbReference type="Gene3D" id="2.60.40.3120">
    <property type="match status" value="1"/>
</dbReference>
<evidence type="ECO:0000256" key="3">
    <source>
        <dbReference type="PROSITE-ProRule" id="PRU01379"/>
    </source>
</evidence>
<proteinExistence type="inferred from homology"/>
<comment type="similarity">
    <text evidence="2 3">Belongs to the peptidase M14 family.</text>
</comment>
<dbReference type="OrthoDB" id="10253041at2759"/>
<dbReference type="AlphaFoldDB" id="A0A0B2W4P0"/>
<dbReference type="Gene3D" id="3.40.630.10">
    <property type="entry name" value="Zn peptidases"/>
    <property type="match status" value="1"/>
</dbReference>
<comment type="caution">
    <text evidence="6">The sequence shown here is derived from an EMBL/GenBank/DDBJ whole genome shotgun (WGS) entry which is preliminary data.</text>
</comment>
<name>A0A0B2W4P0_TOXCA</name>
<gene>
    <name evidence="6" type="primary">ccpp-6</name>
    <name evidence="6" type="ORF">Tcan_09450</name>
</gene>
<dbReference type="PANTHER" id="PTHR12756">
    <property type="entry name" value="CYTOSOLIC CARBOXYPEPTIDASE"/>
    <property type="match status" value="1"/>
</dbReference>
<accession>A0A0B2W4P0</accession>
<evidence type="ECO:0000259" key="4">
    <source>
        <dbReference type="PROSITE" id="PS51034"/>
    </source>
</evidence>
<dbReference type="Pfam" id="PF00246">
    <property type="entry name" value="Peptidase_M14"/>
    <property type="match status" value="1"/>
</dbReference>
<dbReference type="Proteomes" id="UP000031036">
    <property type="component" value="Unassembled WGS sequence"/>
</dbReference>
<reference evidence="6 7" key="1">
    <citation type="submission" date="2014-11" db="EMBL/GenBank/DDBJ databases">
        <title>Genetic blueprint of the zoonotic pathogen Toxocara canis.</title>
        <authorList>
            <person name="Zhu X.-Q."/>
            <person name="Korhonen P.K."/>
            <person name="Cai H."/>
            <person name="Young N.D."/>
            <person name="Nejsum P."/>
            <person name="von Samson-Himmelstjerna G."/>
            <person name="Boag P.R."/>
            <person name="Tan P."/>
            <person name="Li Q."/>
            <person name="Min J."/>
            <person name="Yang Y."/>
            <person name="Wang X."/>
            <person name="Fang X."/>
            <person name="Hall R.S."/>
            <person name="Hofmann A."/>
            <person name="Sternberg P.W."/>
            <person name="Jex A.R."/>
            <person name="Gasser R.B."/>
        </authorList>
    </citation>
    <scope>NUCLEOTIDE SEQUENCE [LARGE SCALE GENOMIC DNA]</scope>
    <source>
        <strain evidence="6">PN_DK_2014</strain>
    </source>
</reference>
<keyword evidence="6" id="KW-0121">Carboxypeptidase</keyword>
<feature type="domain" description="ZP" evidence="4">
    <location>
        <begin position="653"/>
        <end position="852"/>
    </location>
</feature>
<evidence type="ECO:0000256" key="2">
    <source>
        <dbReference type="ARBA" id="ARBA00005988"/>
    </source>
</evidence>
<dbReference type="InterPro" id="IPR000834">
    <property type="entry name" value="Peptidase_M14"/>
</dbReference>
<evidence type="ECO:0000256" key="1">
    <source>
        <dbReference type="ARBA" id="ARBA00001947"/>
    </source>
</evidence>
<protein>
    <submittedName>
        <fullName evidence="6">Cytosolic carboxypeptidase 6</fullName>
    </submittedName>
</protein>
<sequence length="852" mass="95438">MSDCMIGNVKFPAEKPTPGTIIFDANFESGNLGRVDMLSECEYDLFVRPDTCNPRHRVWFYFAVENALPNQKVVFNVVNLSKLRTLFDTASAAPVVRRCSQQTWMRIPVKHLYYYRSAAHADRFVLSIAFIFDSAQRYEFAYCIPYTYTDLQNLLAEIDSRNLRFFSRDVLALSVQRRKVDIITITETPLYSRQKIVFITARVHPGETPSSFVIKGIIDFLVSDDERAKRLRSEYVFKLVPMLNPDGVYLGNYRCSLIGCDLNRHWLAPSSWAQPTLYATKNLLLRYNANPQIDLIMYLDLHAHSQRTNSFIYGNVFSKDARRCERQLIIPYLLSELTDDFSLSYTSFNTDAEKAGTGRRTMGDLLDPNCFCYTLEVSFFSYRPHDSLTAKTIPYLDFTYENLGAKIAIAILEYSEVISERRKVFIDRAFESFLPRRTKKQFMRISKSIQAAGTSLRLKRATRDESKLHEVQKLEAVAIDNGVIGGKGQYETMIGAGDQSQCPPCPVCKNGARMIRQAETGAGIDIKLGTCNAKRDRTIDGSKSSNKRGTCRTRKYESMKIGKKYADNIATAYMEAKNAILVKIMQKDNCYRTGSGHTKEETTDSMLLRTSRLGGKGQYETMIGAGDQSQCPPCPVCKNGARMIRQAETGSGHTKEETTDSMLLRTSRLGGKGQYETMIGAGDQSQCPPCPVCKNGARMIRQAGTGAGIDIKLGTCNAKRDRTISPPGIVVSFTIVVSFHENFVTKVDRAYRIQCAYAEVDKTVTTQIDVSMPQSTELMAKIDSPKCEYRIKGESGDAIKNVRVGDTIEHEWSCAGGVVGCFFHLISTCPSPSMRAVIGLAIVLTNGKIANI</sequence>
<keyword evidence="6" id="KW-0645">Protease</keyword>
<dbReference type="InterPro" id="IPR056953">
    <property type="entry name" value="CUT_N"/>
</dbReference>
<dbReference type="CDD" id="cd06908">
    <property type="entry name" value="M14_AGBL4_like"/>
    <property type="match status" value="1"/>
</dbReference>
<dbReference type="PROSITE" id="PS52035">
    <property type="entry name" value="PEPTIDASE_M14"/>
    <property type="match status" value="1"/>
</dbReference>
<feature type="active site" description="Proton donor/acceptor" evidence="3">
    <location>
        <position position="376"/>
    </location>
</feature>
<dbReference type="GO" id="GO:0008270">
    <property type="term" value="F:zinc ion binding"/>
    <property type="evidence" value="ECO:0007669"/>
    <property type="project" value="InterPro"/>
</dbReference>
<keyword evidence="6" id="KW-0378">Hydrolase</keyword>
<evidence type="ECO:0000313" key="7">
    <source>
        <dbReference type="Proteomes" id="UP000031036"/>
    </source>
</evidence>
<dbReference type="PANTHER" id="PTHR12756:SF9">
    <property type="entry name" value="CYTOSOLIC CARBOXYPEPTIDASE 6"/>
    <property type="match status" value="1"/>
</dbReference>
<dbReference type="GO" id="GO:0004181">
    <property type="term" value="F:metallocarboxypeptidase activity"/>
    <property type="evidence" value="ECO:0007669"/>
    <property type="project" value="InterPro"/>
</dbReference>
<dbReference type="Pfam" id="PF18027">
    <property type="entry name" value="Pepdidase_M14_N"/>
    <property type="match status" value="1"/>
</dbReference>
<dbReference type="InterPro" id="IPR001507">
    <property type="entry name" value="ZP_dom"/>
</dbReference>
<evidence type="ECO:0000259" key="5">
    <source>
        <dbReference type="PROSITE" id="PS52035"/>
    </source>
</evidence>
<comment type="cofactor">
    <cofactor evidence="1">
        <name>Zn(2+)</name>
        <dbReference type="ChEBI" id="CHEBI:29105"/>
    </cofactor>
</comment>
<dbReference type="EMBL" id="JPKZ01000257">
    <property type="protein sequence ID" value="KHN88195.1"/>
    <property type="molecule type" value="Genomic_DNA"/>
</dbReference>
<evidence type="ECO:0000313" key="6">
    <source>
        <dbReference type="EMBL" id="KHN88195.1"/>
    </source>
</evidence>